<accession>A0A444W8F0</accession>
<evidence type="ECO:0008006" key="4">
    <source>
        <dbReference type="Google" id="ProtNLM"/>
    </source>
</evidence>
<keyword evidence="3" id="KW-1185">Reference proteome</keyword>
<feature type="signal peptide" evidence="1">
    <location>
        <begin position="1"/>
        <end position="21"/>
    </location>
</feature>
<proteinExistence type="predicted"/>
<dbReference type="InterPro" id="IPR013783">
    <property type="entry name" value="Ig-like_fold"/>
</dbReference>
<name>A0A444W8F0_9FLAO</name>
<dbReference type="EMBL" id="JUIW01000008">
    <property type="protein sequence ID" value="RYJ42022.1"/>
    <property type="molecule type" value="Genomic_DNA"/>
</dbReference>
<gene>
    <name evidence="2" type="ORF">NU09_2426</name>
</gene>
<evidence type="ECO:0000313" key="3">
    <source>
        <dbReference type="Proteomes" id="UP000289775"/>
    </source>
</evidence>
<protein>
    <recommendedName>
        <fullName evidence="4">Lipoprotein</fullName>
    </recommendedName>
</protein>
<dbReference type="AlphaFoldDB" id="A0A444W8F0"/>
<reference evidence="2 3" key="1">
    <citation type="submission" date="2014-12" db="EMBL/GenBank/DDBJ databases">
        <title>Genome sequence of Flavobacterium beibuense RSKm HC5.</title>
        <authorList>
            <person name="Kim J.F."/>
            <person name="Song J.Y."/>
            <person name="Kwak M.-J."/>
            <person name="Lee S.-W."/>
        </authorList>
    </citation>
    <scope>NUCLEOTIDE SEQUENCE [LARGE SCALE GENOMIC DNA]</scope>
    <source>
        <strain evidence="2 3">RSKm HC5</strain>
    </source>
</reference>
<sequence>MKKIIYFLALAATAAFTSCNNDDDSGNNSENQVTAITLTSSTESIIIGEGSFTFTVKDQNGNTLTDATLTANQTAITSPWTPDATGTYTIKASYGQLTDELTVTVNEVPQTVNTFAIDGTEYATTDNIMLYLGTDTGVNYWILLAYSATGEGEEMEIVNESDIMFTTLQTSETNLDFPTPQTITFGEQNPGTKDAYIAFNTDNEVYTTDAITSLELTINSINLAETADEQFINYNYTLELNDGTVITGTFDGSWGFLNASGRPGRSNNPAKQVINVSKAEILQKVKSRSYLK</sequence>
<dbReference type="Gene3D" id="2.60.40.10">
    <property type="entry name" value="Immunoglobulins"/>
    <property type="match status" value="1"/>
</dbReference>
<comment type="caution">
    <text evidence="2">The sequence shown here is derived from an EMBL/GenBank/DDBJ whole genome shotgun (WGS) entry which is preliminary data.</text>
</comment>
<dbReference type="RefSeq" id="WP_129751529.1">
    <property type="nucleotide sequence ID" value="NZ_JUIW01000008.1"/>
</dbReference>
<dbReference type="Proteomes" id="UP000289775">
    <property type="component" value="Unassembled WGS sequence"/>
</dbReference>
<dbReference type="OrthoDB" id="1353940at2"/>
<organism evidence="2 3">
    <name type="scientific">Flavobacterium beibuense</name>
    <dbReference type="NCBI Taxonomy" id="657326"/>
    <lineage>
        <taxon>Bacteria</taxon>
        <taxon>Pseudomonadati</taxon>
        <taxon>Bacteroidota</taxon>
        <taxon>Flavobacteriia</taxon>
        <taxon>Flavobacteriales</taxon>
        <taxon>Flavobacteriaceae</taxon>
        <taxon>Flavobacterium</taxon>
    </lineage>
</organism>
<dbReference type="PROSITE" id="PS51257">
    <property type="entry name" value="PROKAR_LIPOPROTEIN"/>
    <property type="match status" value="1"/>
</dbReference>
<evidence type="ECO:0000313" key="2">
    <source>
        <dbReference type="EMBL" id="RYJ42022.1"/>
    </source>
</evidence>
<feature type="chain" id="PRO_5019227228" description="Lipoprotein" evidence="1">
    <location>
        <begin position="22"/>
        <end position="292"/>
    </location>
</feature>
<evidence type="ECO:0000256" key="1">
    <source>
        <dbReference type="SAM" id="SignalP"/>
    </source>
</evidence>
<keyword evidence="1" id="KW-0732">Signal</keyword>